<dbReference type="Pfam" id="PF08240">
    <property type="entry name" value="ADH_N"/>
    <property type="match status" value="1"/>
</dbReference>
<dbReference type="InterPro" id="IPR013154">
    <property type="entry name" value="ADH-like_N"/>
</dbReference>
<dbReference type="PANTHER" id="PTHR11695">
    <property type="entry name" value="ALCOHOL DEHYDROGENASE RELATED"/>
    <property type="match status" value="1"/>
</dbReference>
<evidence type="ECO:0000313" key="2">
    <source>
        <dbReference type="EMBL" id="TDC76934.1"/>
    </source>
</evidence>
<dbReference type="EMBL" id="SMKI01000065">
    <property type="protein sequence ID" value="TDC76934.1"/>
    <property type="molecule type" value="Genomic_DNA"/>
</dbReference>
<dbReference type="PANTHER" id="PTHR11695:SF294">
    <property type="entry name" value="RETICULON-4-INTERACTING PROTEIN 1, MITOCHONDRIAL"/>
    <property type="match status" value="1"/>
</dbReference>
<evidence type="ECO:0000259" key="1">
    <source>
        <dbReference type="SMART" id="SM00829"/>
    </source>
</evidence>
<dbReference type="SUPFAM" id="SSF51735">
    <property type="entry name" value="NAD(P)-binding Rossmann-fold domains"/>
    <property type="match status" value="1"/>
</dbReference>
<keyword evidence="3" id="KW-1185">Reference proteome</keyword>
<comment type="caution">
    <text evidence="2">The sequence shown here is derived from an EMBL/GenBank/DDBJ whole genome shotgun (WGS) entry which is preliminary data.</text>
</comment>
<dbReference type="Proteomes" id="UP000295345">
    <property type="component" value="Unassembled WGS sequence"/>
</dbReference>
<organism evidence="2 3">
    <name type="scientific">Streptomyces hainanensis</name>
    <dbReference type="NCBI Taxonomy" id="402648"/>
    <lineage>
        <taxon>Bacteria</taxon>
        <taxon>Bacillati</taxon>
        <taxon>Actinomycetota</taxon>
        <taxon>Actinomycetes</taxon>
        <taxon>Kitasatosporales</taxon>
        <taxon>Streptomycetaceae</taxon>
        <taxon>Streptomyces</taxon>
    </lineage>
</organism>
<reference evidence="2 3" key="1">
    <citation type="submission" date="2019-03" db="EMBL/GenBank/DDBJ databases">
        <title>Draft genome sequences of novel Actinobacteria.</title>
        <authorList>
            <person name="Sahin N."/>
            <person name="Ay H."/>
            <person name="Saygin H."/>
        </authorList>
    </citation>
    <scope>NUCLEOTIDE SEQUENCE [LARGE SCALE GENOMIC DNA]</scope>
    <source>
        <strain evidence="2 3">DSM 41900</strain>
    </source>
</reference>
<sequence>MKAILQDVYGPADAVLTLRDVPQPVPDKGEVLLRVRAAGVDPSVWHLTMGLPRVARLAIGVRRPRNPVPGWDGAGVVERVGPGVTGIEPGDEVFGNCAGSFAEFTLAKADRVVPKPTGLGFEQAAALPVSGVTVLQALTGGARPEPGRSVLVIGASGGVGTYAVQLAAAWGASVTGVGGADAEDHVRAQGAADVIDYTRHEITDGGRRWDVIIDNAGNRPLGLLRRALTPRGTLVIVGGERGGPWLGGLDRNLRATLLSPAVPQKLRALTAVTRRSDLLKVAELAGDGVLRPVIDRTYPLAEAAAAIGHLRNGHPRGKIVLTV</sequence>
<dbReference type="InterPro" id="IPR011032">
    <property type="entry name" value="GroES-like_sf"/>
</dbReference>
<dbReference type="GO" id="GO:0016491">
    <property type="term" value="F:oxidoreductase activity"/>
    <property type="evidence" value="ECO:0007669"/>
    <property type="project" value="InterPro"/>
</dbReference>
<proteinExistence type="predicted"/>
<dbReference type="CDD" id="cd08267">
    <property type="entry name" value="MDR1"/>
    <property type="match status" value="1"/>
</dbReference>
<dbReference type="OrthoDB" id="3727682at2"/>
<dbReference type="SMART" id="SM00829">
    <property type="entry name" value="PKS_ER"/>
    <property type="match status" value="1"/>
</dbReference>
<protein>
    <submittedName>
        <fullName evidence="2">NAD(P)-dependent alcohol dehydrogenase</fullName>
    </submittedName>
</protein>
<feature type="domain" description="Enoyl reductase (ER)" evidence="1">
    <location>
        <begin position="12"/>
        <end position="321"/>
    </location>
</feature>
<dbReference type="Gene3D" id="3.90.180.10">
    <property type="entry name" value="Medium-chain alcohol dehydrogenases, catalytic domain"/>
    <property type="match status" value="1"/>
</dbReference>
<dbReference type="SUPFAM" id="SSF50129">
    <property type="entry name" value="GroES-like"/>
    <property type="match status" value="1"/>
</dbReference>
<name>A0A4R4TM80_9ACTN</name>
<dbReference type="RefSeq" id="WP_132817314.1">
    <property type="nucleotide sequence ID" value="NZ_SMKI01000065.1"/>
</dbReference>
<gene>
    <name evidence="2" type="ORF">E1283_08545</name>
</gene>
<dbReference type="InterPro" id="IPR050700">
    <property type="entry name" value="YIM1/Zinc_Alcohol_DH_Fams"/>
</dbReference>
<dbReference type="Pfam" id="PF13602">
    <property type="entry name" value="ADH_zinc_N_2"/>
    <property type="match status" value="1"/>
</dbReference>
<dbReference type="InterPro" id="IPR020843">
    <property type="entry name" value="ER"/>
</dbReference>
<evidence type="ECO:0000313" key="3">
    <source>
        <dbReference type="Proteomes" id="UP000295345"/>
    </source>
</evidence>
<dbReference type="AlphaFoldDB" id="A0A4R4TM80"/>
<dbReference type="Gene3D" id="3.40.50.720">
    <property type="entry name" value="NAD(P)-binding Rossmann-like Domain"/>
    <property type="match status" value="1"/>
</dbReference>
<dbReference type="InterPro" id="IPR036291">
    <property type="entry name" value="NAD(P)-bd_dom_sf"/>
</dbReference>
<accession>A0A4R4TM80</accession>